<dbReference type="PANTHER" id="PTHR46756">
    <property type="entry name" value="TRANSGELIN"/>
    <property type="match status" value="1"/>
</dbReference>
<dbReference type="GO" id="GO:0051015">
    <property type="term" value="F:actin filament binding"/>
    <property type="evidence" value="ECO:0000318"/>
    <property type="project" value="GO_Central"/>
</dbReference>
<name>B3S1L5_TRIAD</name>
<evidence type="ECO:0000259" key="6">
    <source>
        <dbReference type="PROSITE" id="PS50021"/>
    </source>
</evidence>
<gene>
    <name evidence="8" type="ORF">TRIADDRAFT_58332</name>
</gene>
<dbReference type="STRING" id="10228.B3S1L5"/>
<evidence type="ECO:0000313" key="8">
    <source>
        <dbReference type="EMBL" id="EDV23251.1"/>
    </source>
</evidence>
<dbReference type="Proteomes" id="UP000009022">
    <property type="component" value="Unassembled WGS sequence"/>
</dbReference>
<dbReference type="Gene3D" id="1.10.418.10">
    <property type="entry name" value="Calponin-like domain"/>
    <property type="match status" value="1"/>
</dbReference>
<dbReference type="CTD" id="6755374"/>
<feature type="compositionally biased region" description="Low complexity" evidence="5">
    <location>
        <begin position="403"/>
        <end position="420"/>
    </location>
</feature>
<dbReference type="InterPro" id="IPR036872">
    <property type="entry name" value="CH_dom_sf"/>
</dbReference>
<feature type="compositionally biased region" description="Basic residues" evidence="5">
    <location>
        <begin position="206"/>
        <end position="223"/>
    </location>
</feature>
<proteinExistence type="inferred from homology"/>
<keyword evidence="9" id="KW-1185">Reference proteome</keyword>
<dbReference type="eggNOG" id="KOG0516">
    <property type="taxonomic scope" value="Eukaryota"/>
</dbReference>
<dbReference type="Gene3D" id="3.30.920.20">
    <property type="entry name" value="Gas2-like domain"/>
    <property type="match status" value="1"/>
</dbReference>
<dbReference type="SUPFAM" id="SSF143575">
    <property type="entry name" value="GAS2 domain-like"/>
    <property type="match status" value="1"/>
</dbReference>
<dbReference type="InParanoid" id="B3S1L5"/>
<evidence type="ECO:0000313" key="9">
    <source>
        <dbReference type="Proteomes" id="UP000009022"/>
    </source>
</evidence>
<evidence type="ECO:0008006" key="10">
    <source>
        <dbReference type="Google" id="ProtNLM"/>
    </source>
</evidence>
<feature type="compositionally biased region" description="Polar residues" evidence="5">
    <location>
        <begin position="234"/>
        <end position="243"/>
    </location>
</feature>
<dbReference type="RefSeq" id="XP_002114161.1">
    <property type="nucleotide sequence ID" value="XM_002114125.1"/>
</dbReference>
<dbReference type="OrthoDB" id="2250192at2759"/>
<dbReference type="PANTHER" id="PTHR46756:SF13">
    <property type="entry name" value="GROWTH ARREST-SPECIFIC PROTEIN 2"/>
    <property type="match status" value="1"/>
</dbReference>
<accession>B3S1L5</accession>
<dbReference type="EMBL" id="DS985247">
    <property type="protein sequence ID" value="EDV23251.1"/>
    <property type="molecule type" value="Genomic_DNA"/>
</dbReference>
<feature type="region of interest" description="Disordered" evidence="5">
    <location>
        <begin position="341"/>
        <end position="435"/>
    </location>
</feature>
<keyword evidence="3" id="KW-0206">Cytoskeleton</keyword>
<dbReference type="SMART" id="SM00033">
    <property type="entry name" value="CH"/>
    <property type="match status" value="1"/>
</dbReference>
<feature type="domain" description="GAR" evidence="7">
    <location>
        <begin position="596"/>
        <end position="668"/>
    </location>
</feature>
<dbReference type="Pfam" id="PF00307">
    <property type="entry name" value="CH"/>
    <property type="match status" value="1"/>
</dbReference>
<dbReference type="InterPro" id="IPR003108">
    <property type="entry name" value="GAR_dom"/>
</dbReference>
<dbReference type="Pfam" id="PF02187">
    <property type="entry name" value="GAS2"/>
    <property type="match status" value="1"/>
</dbReference>
<feature type="compositionally biased region" description="Basic and acidic residues" evidence="5">
    <location>
        <begin position="224"/>
        <end position="233"/>
    </location>
</feature>
<evidence type="ECO:0000256" key="5">
    <source>
        <dbReference type="SAM" id="MobiDB-lite"/>
    </source>
</evidence>
<evidence type="ECO:0000259" key="7">
    <source>
        <dbReference type="PROSITE" id="PS51460"/>
    </source>
</evidence>
<comment type="similarity">
    <text evidence="4">Belongs to the GAS2 family.</text>
</comment>
<dbReference type="InterPro" id="IPR036534">
    <property type="entry name" value="GAR_dom_sf"/>
</dbReference>
<dbReference type="SMART" id="SM00243">
    <property type="entry name" value="GAS2"/>
    <property type="match status" value="1"/>
</dbReference>
<dbReference type="GO" id="GO:0005856">
    <property type="term" value="C:cytoskeleton"/>
    <property type="evidence" value="ECO:0007669"/>
    <property type="project" value="UniProtKB-SubCell"/>
</dbReference>
<dbReference type="GO" id="GO:0051764">
    <property type="term" value="P:actin crosslink formation"/>
    <property type="evidence" value="ECO:0000318"/>
    <property type="project" value="GO_Central"/>
</dbReference>
<evidence type="ECO:0000256" key="1">
    <source>
        <dbReference type="ARBA" id="ARBA00004245"/>
    </source>
</evidence>
<feature type="compositionally biased region" description="Low complexity" evidence="5">
    <location>
        <begin position="369"/>
        <end position="384"/>
    </location>
</feature>
<reference evidence="8 9" key="1">
    <citation type="journal article" date="2008" name="Nature">
        <title>The Trichoplax genome and the nature of placozoans.</title>
        <authorList>
            <person name="Srivastava M."/>
            <person name="Begovic E."/>
            <person name="Chapman J."/>
            <person name="Putnam N.H."/>
            <person name="Hellsten U."/>
            <person name="Kawashima T."/>
            <person name="Kuo A."/>
            <person name="Mitros T."/>
            <person name="Salamov A."/>
            <person name="Carpenter M.L."/>
            <person name="Signorovitch A.Y."/>
            <person name="Moreno M.A."/>
            <person name="Kamm K."/>
            <person name="Grimwood J."/>
            <person name="Schmutz J."/>
            <person name="Shapiro H."/>
            <person name="Grigoriev I.V."/>
            <person name="Buss L.W."/>
            <person name="Schierwater B."/>
            <person name="Dellaporta S.L."/>
            <person name="Rokhsar D.S."/>
        </authorList>
    </citation>
    <scope>NUCLEOTIDE SEQUENCE [LARGE SCALE GENOMIC DNA]</scope>
    <source>
        <strain evidence="8 9">Grell-BS-1999</strain>
    </source>
</reference>
<dbReference type="SUPFAM" id="SSF47576">
    <property type="entry name" value="Calponin-homology domain, CH-domain"/>
    <property type="match status" value="1"/>
</dbReference>
<dbReference type="GO" id="GO:0008017">
    <property type="term" value="F:microtubule binding"/>
    <property type="evidence" value="ECO:0007669"/>
    <property type="project" value="InterPro"/>
</dbReference>
<sequence>MDDKLYRQASFMTRRRRRKENELVQALREDISDWIARLFPSLSIQADKFHDAIANGTVLCQLAQLIEEAQLKIGEKIDKNLRIQMNKIAMMGGRSLVKFKARENALSFIRWCQNRGINKSVMFEPDDLVEQRDQRQVIICLMEVSRLSVRYGIEPCKLVQYEMEIDAIEKQEKEESQLMQQSSSLHCSRHLQDQNDGIQESTVQERHHKHRKNRAKIKRRKSKRDPNRLRHDNQTTVQQNQIPSHRKRSSQENTEISVIYTQTSIFKEQKPNKLINAKGSPRKIVSSNRSENVETESTDLNETFAKNMQKAFGIVTTPPNNENRDQENKVNLVNDQAKVQSYTRQNSTADQSYNCDQQVNSSQPELVHNNRSYPIPSSYNSSSNATESTPKHGRTEITSKYPSSSVNTNTTINQSNNTSSHQLVSEHSEEYWDDEEIEEQLSKFSIKEESSKQDSQDLEYTIPNVTLNHPDKIQLTNINSQSNLIDNEISSSDTIDYSLEINRERKRSTGEDSFIFDEEMMQREASIASEAVLDHYEVGQEQQQQQYWLQNQLEGRSSRIGRLHQNETASLDDDDYEDDDTYEEDYEDEEEYDGEGDIVPLTSVLHKNVWKIVNSVQANDDIIQMKEGKYKIFDKIVFVRMLNEHVMVRIGGGWDTLEHYITFHMSLRKNKSILKTRDIDEVRSDIKANSSLISYSRPKRTSFGGSLGSRDQLGASTLSLQSSGSFSEFHPKLKL</sequence>
<dbReference type="InterPro" id="IPR001715">
    <property type="entry name" value="CH_dom"/>
</dbReference>
<feature type="region of interest" description="Disordered" evidence="5">
    <location>
        <begin position="562"/>
        <end position="593"/>
    </location>
</feature>
<feature type="compositionally biased region" description="Polar residues" evidence="5">
    <location>
        <begin position="341"/>
        <end position="364"/>
    </location>
</feature>
<dbReference type="KEGG" id="tad:TRIADDRAFT_58332"/>
<dbReference type="FunCoup" id="B3S1L5">
    <property type="interactions" value="19"/>
</dbReference>
<feature type="compositionally biased region" description="Acidic residues" evidence="5">
    <location>
        <begin position="570"/>
        <end position="593"/>
    </location>
</feature>
<evidence type="ECO:0000256" key="3">
    <source>
        <dbReference type="ARBA" id="ARBA00023212"/>
    </source>
</evidence>
<dbReference type="PROSITE" id="PS51460">
    <property type="entry name" value="GAR"/>
    <property type="match status" value="1"/>
</dbReference>
<keyword evidence="2" id="KW-0963">Cytoplasm</keyword>
<dbReference type="AlphaFoldDB" id="B3S1L5"/>
<dbReference type="HOGENOM" id="CLU_377371_0_0_1"/>
<dbReference type="GeneID" id="6755374"/>
<organism evidence="8 9">
    <name type="scientific">Trichoplax adhaerens</name>
    <name type="common">Trichoplax reptans</name>
    <dbReference type="NCBI Taxonomy" id="10228"/>
    <lineage>
        <taxon>Eukaryota</taxon>
        <taxon>Metazoa</taxon>
        <taxon>Placozoa</taxon>
        <taxon>Uniplacotomia</taxon>
        <taxon>Trichoplacea</taxon>
        <taxon>Trichoplacidae</taxon>
        <taxon>Trichoplax</taxon>
    </lineage>
</organism>
<dbReference type="CDD" id="cd21204">
    <property type="entry name" value="CH_GAS2-like"/>
    <property type="match status" value="1"/>
</dbReference>
<feature type="region of interest" description="Disordered" evidence="5">
    <location>
        <begin position="172"/>
        <end position="255"/>
    </location>
</feature>
<dbReference type="PROSITE" id="PS50021">
    <property type="entry name" value="CH"/>
    <property type="match status" value="1"/>
</dbReference>
<comment type="subcellular location">
    <subcellularLocation>
        <location evidence="1">Cytoplasm</location>
        <location evidence="1">Cytoskeleton</location>
    </subcellularLocation>
</comment>
<evidence type="ECO:0000256" key="2">
    <source>
        <dbReference type="ARBA" id="ARBA00022490"/>
    </source>
</evidence>
<evidence type="ECO:0000256" key="4">
    <source>
        <dbReference type="ARBA" id="ARBA00038441"/>
    </source>
</evidence>
<feature type="domain" description="Calponin-homology (CH)" evidence="6">
    <location>
        <begin position="25"/>
        <end position="148"/>
    </location>
</feature>
<protein>
    <recommendedName>
        <fullName evidence="10">Calponin-homology (CH) domain-containing protein</fullName>
    </recommendedName>
</protein>